<sequence length="306" mass="34073">MSMLVTGTSRRQEYLDTYGHALQGIRAVLDRPTDSVGPTVAIAGMCLALSEGRSPCAFKDGVAHLMFVGVRPLVVLDAILRRKTTFLMNERWRVIPFSVYPASRMQVLLGHVTAIPPLLEAMEDEQADLQTVRTGFLEVLSTLQDWEDSFVCKGMLYRPIDPSHLDLPTDAQLLPNPCFDFADVSHANSLTHCWAFRIVCMLQLSKLESRLSGSEGFTCAVELKRRTNVSNLCMAICQGIPYLLQKGMSLYGSMSAAFPLHMVSESLQTLQLQDPGLNGWYAAIKEQVQSQRIALYEEMAEFGIFT</sequence>
<organism evidence="1 2">
    <name type="scientific">Macroventuria anomochaeta</name>
    <dbReference type="NCBI Taxonomy" id="301207"/>
    <lineage>
        <taxon>Eukaryota</taxon>
        <taxon>Fungi</taxon>
        <taxon>Dikarya</taxon>
        <taxon>Ascomycota</taxon>
        <taxon>Pezizomycotina</taxon>
        <taxon>Dothideomycetes</taxon>
        <taxon>Pleosporomycetidae</taxon>
        <taxon>Pleosporales</taxon>
        <taxon>Pleosporineae</taxon>
        <taxon>Didymellaceae</taxon>
        <taxon>Macroventuria</taxon>
    </lineage>
</organism>
<gene>
    <name evidence="1" type="ORF">BU25DRAFT_428936</name>
</gene>
<keyword evidence="2" id="KW-1185">Reference proteome</keyword>
<evidence type="ECO:0000313" key="2">
    <source>
        <dbReference type="Proteomes" id="UP000799754"/>
    </source>
</evidence>
<dbReference type="EMBL" id="MU006705">
    <property type="protein sequence ID" value="KAF2631215.1"/>
    <property type="molecule type" value="Genomic_DNA"/>
</dbReference>
<comment type="caution">
    <text evidence="1">The sequence shown here is derived from an EMBL/GenBank/DDBJ whole genome shotgun (WGS) entry which is preliminary data.</text>
</comment>
<proteinExistence type="predicted"/>
<name>A0ACB6SA98_9PLEO</name>
<evidence type="ECO:0000313" key="1">
    <source>
        <dbReference type="EMBL" id="KAF2631215.1"/>
    </source>
</evidence>
<dbReference type="Proteomes" id="UP000799754">
    <property type="component" value="Unassembled WGS sequence"/>
</dbReference>
<protein>
    <submittedName>
        <fullName evidence="1">Uncharacterized protein</fullName>
    </submittedName>
</protein>
<reference evidence="1" key="1">
    <citation type="journal article" date="2020" name="Stud. Mycol.">
        <title>101 Dothideomycetes genomes: a test case for predicting lifestyles and emergence of pathogens.</title>
        <authorList>
            <person name="Haridas S."/>
            <person name="Albert R."/>
            <person name="Binder M."/>
            <person name="Bloem J."/>
            <person name="Labutti K."/>
            <person name="Salamov A."/>
            <person name="Andreopoulos B."/>
            <person name="Baker S."/>
            <person name="Barry K."/>
            <person name="Bills G."/>
            <person name="Bluhm B."/>
            <person name="Cannon C."/>
            <person name="Castanera R."/>
            <person name="Culley D."/>
            <person name="Daum C."/>
            <person name="Ezra D."/>
            <person name="Gonzalez J."/>
            <person name="Henrissat B."/>
            <person name="Kuo A."/>
            <person name="Liang C."/>
            <person name="Lipzen A."/>
            <person name="Lutzoni F."/>
            <person name="Magnuson J."/>
            <person name="Mondo S."/>
            <person name="Nolan M."/>
            <person name="Ohm R."/>
            <person name="Pangilinan J."/>
            <person name="Park H.-J."/>
            <person name="Ramirez L."/>
            <person name="Alfaro M."/>
            <person name="Sun H."/>
            <person name="Tritt A."/>
            <person name="Yoshinaga Y."/>
            <person name="Zwiers L.-H."/>
            <person name="Turgeon B."/>
            <person name="Goodwin S."/>
            <person name="Spatafora J."/>
            <person name="Crous P."/>
            <person name="Grigoriev I."/>
        </authorList>
    </citation>
    <scope>NUCLEOTIDE SEQUENCE</scope>
    <source>
        <strain evidence="1">CBS 525.71</strain>
    </source>
</reference>
<accession>A0ACB6SA98</accession>